<feature type="region of interest" description="Disordered" evidence="1">
    <location>
        <begin position="46"/>
        <end position="107"/>
    </location>
</feature>
<reference evidence="2" key="1">
    <citation type="journal article" date="2019" name="Sci. Rep.">
        <title>Draft genome of Tanacetum cinerariifolium, the natural source of mosquito coil.</title>
        <authorList>
            <person name="Yamashiro T."/>
            <person name="Shiraishi A."/>
            <person name="Satake H."/>
            <person name="Nakayama K."/>
        </authorList>
    </citation>
    <scope>NUCLEOTIDE SEQUENCE</scope>
</reference>
<evidence type="ECO:0000313" key="2">
    <source>
        <dbReference type="EMBL" id="GEU86803.1"/>
    </source>
</evidence>
<feature type="region of interest" description="Disordered" evidence="1">
    <location>
        <begin position="1"/>
        <end position="22"/>
    </location>
</feature>
<dbReference type="AlphaFoldDB" id="A0A6L2NKR9"/>
<proteinExistence type="predicted"/>
<organism evidence="2">
    <name type="scientific">Tanacetum cinerariifolium</name>
    <name type="common">Dalmatian daisy</name>
    <name type="synonym">Chrysanthemum cinerariifolium</name>
    <dbReference type="NCBI Taxonomy" id="118510"/>
    <lineage>
        <taxon>Eukaryota</taxon>
        <taxon>Viridiplantae</taxon>
        <taxon>Streptophyta</taxon>
        <taxon>Embryophyta</taxon>
        <taxon>Tracheophyta</taxon>
        <taxon>Spermatophyta</taxon>
        <taxon>Magnoliopsida</taxon>
        <taxon>eudicotyledons</taxon>
        <taxon>Gunneridae</taxon>
        <taxon>Pentapetalae</taxon>
        <taxon>asterids</taxon>
        <taxon>campanulids</taxon>
        <taxon>Asterales</taxon>
        <taxon>Asteraceae</taxon>
        <taxon>Asteroideae</taxon>
        <taxon>Anthemideae</taxon>
        <taxon>Anthemidinae</taxon>
        <taxon>Tanacetum</taxon>
    </lineage>
</organism>
<gene>
    <name evidence="2" type="ORF">Tci_058781</name>
</gene>
<feature type="compositionally biased region" description="Basic and acidic residues" evidence="1">
    <location>
        <begin position="57"/>
        <end position="83"/>
    </location>
</feature>
<accession>A0A6L2NKR9</accession>
<sequence>MHLTSASEDHTPDRSLENTSEDPVMQFVVQNFEQINAMYSTFSSKRKELNPTSAYSNDEHPVVEPWRSDSEGSHEDEIRRAPEENTLQAKPSKKSRPGRSPYNIHGNYGSAQATRTGLVSFLSHYLKWGCSILVRQLATGKYKHFSLAERQVPSKLLAAKKIPKSASRNPWDPATLRPGRFFKDLIAQPPVSMEDVFTQAHNFIRADEANTKNRLRDVKLGATDKRHMQNYRESTRKHKERYAAHPATRPNERSSMHRPIFIPLIKSPAEIYVTSEGKSVLRPPSWMFAPAHRRDRSWFYEFHNDHGYDMNDCVDLRKEIEACVRNGRLSHLAKGAKA</sequence>
<feature type="compositionally biased region" description="Basic and acidic residues" evidence="1">
    <location>
        <begin position="7"/>
        <end position="16"/>
    </location>
</feature>
<protein>
    <submittedName>
        <fullName evidence="2">Retrotransposon Gag domain-containing protein</fullName>
    </submittedName>
</protein>
<evidence type="ECO:0000256" key="1">
    <source>
        <dbReference type="SAM" id="MobiDB-lite"/>
    </source>
</evidence>
<name>A0A6L2NKR9_TANCI</name>
<feature type="region of interest" description="Disordered" evidence="1">
    <location>
        <begin position="232"/>
        <end position="254"/>
    </location>
</feature>
<comment type="caution">
    <text evidence="2">The sequence shown here is derived from an EMBL/GenBank/DDBJ whole genome shotgun (WGS) entry which is preliminary data.</text>
</comment>
<dbReference type="EMBL" id="BKCJ010009405">
    <property type="protein sequence ID" value="GEU86803.1"/>
    <property type="molecule type" value="Genomic_DNA"/>
</dbReference>